<evidence type="ECO:0000313" key="5">
    <source>
        <dbReference type="Proteomes" id="UP001139319"/>
    </source>
</evidence>
<protein>
    <submittedName>
        <fullName evidence="4">Enoyl-CoA hydratase</fullName>
    </submittedName>
</protein>
<evidence type="ECO:0000313" key="4">
    <source>
        <dbReference type="EMBL" id="MCP8897782.1"/>
    </source>
</evidence>
<evidence type="ECO:0000256" key="2">
    <source>
        <dbReference type="ARBA" id="ARBA00023140"/>
    </source>
</evidence>
<organism evidence="4 5">
    <name type="scientific">Gilvimarinus xylanilyticus</name>
    <dbReference type="NCBI Taxonomy" id="2944139"/>
    <lineage>
        <taxon>Bacteria</taxon>
        <taxon>Pseudomonadati</taxon>
        <taxon>Pseudomonadota</taxon>
        <taxon>Gammaproteobacteria</taxon>
        <taxon>Cellvibrionales</taxon>
        <taxon>Cellvibrionaceae</taxon>
        <taxon>Gilvimarinus</taxon>
    </lineage>
</organism>
<dbReference type="RefSeq" id="WP_253966082.1">
    <property type="nucleotide sequence ID" value="NZ_JAMFTH010000001.1"/>
</dbReference>
<dbReference type="Gene3D" id="3.90.226.10">
    <property type="entry name" value="2-enoyl-CoA Hydratase, Chain A, domain 1"/>
    <property type="match status" value="1"/>
</dbReference>
<sequence>MDIPFTPCAQLEVAASRGILQLRLNRAAQKNALSLAMYQSLTQALLFAATCDEVRVVRISGSDDSFTAGNDLADFLSAGELNEDHPAVQFMRAVRALPQPLVAEVNGLAVGIGTTLLLHCDLIYASEDAYFQLPFTQLGLCPEFASSTLLSKRVGHARARQLLLLGERLPALEAEQWGLINGVYPLERLGEEVDWVCGQLTKLPPGALVRTKALLNEVESWPTDQVIGRELQVFSQCLHGPEAKQVISQLMNKEKS</sequence>
<dbReference type="PANTHER" id="PTHR43684">
    <property type="match status" value="1"/>
</dbReference>
<dbReference type="GO" id="GO:0004165">
    <property type="term" value="F:delta(3)-delta(2)-enoyl-CoA isomerase activity"/>
    <property type="evidence" value="ECO:0007669"/>
    <property type="project" value="UniProtKB-ARBA"/>
</dbReference>
<reference evidence="4" key="2">
    <citation type="submission" date="2023-01" db="EMBL/GenBank/DDBJ databases">
        <title>Gilvimarinus xylanilyticus HB14 isolated from Caulerpa lentillifera aquaculture base in Hainan, China.</title>
        <authorList>
            <person name="Zhang Y.-J."/>
        </authorList>
    </citation>
    <scope>NUCLEOTIDE SEQUENCE</scope>
    <source>
        <strain evidence="4">HB14</strain>
    </source>
</reference>
<keyword evidence="5" id="KW-1185">Reference proteome</keyword>
<dbReference type="Pfam" id="PF00378">
    <property type="entry name" value="ECH_1"/>
    <property type="match status" value="1"/>
</dbReference>
<dbReference type="SUPFAM" id="SSF52096">
    <property type="entry name" value="ClpP/crotonase"/>
    <property type="match status" value="1"/>
</dbReference>
<keyword evidence="2" id="KW-0576">Peroxisome</keyword>
<dbReference type="CDD" id="cd06558">
    <property type="entry name" value="crotonase-like"/>
    <property type="match status" value="1"/>
</dbReference>
<dbReference type="InterPro" id="IPR001753">
    <property type="entry name" value="Enoyl-CoA_hydra/iso"/>
</dbReference>
<dbReference type="AlphaFoldDB" id="A0A9X2I2K8"/>
<dbReference type="Proteomes" id="UP001139319">
    <property type="component" value="Unassembled WGS sequence"/>
</dbReference>
<evidence type="ECO:0000256" key="1">
    <source>
        <dbReference type="ARBA" id="ARBA00004275"/>
    </source>
</evidence>
<accession>A0A9X2I2K8</accession>
<reference evidence="4" key="1">
    <citation type="submission" date="2022-05" db="EMBL/GenBank/DDBJ databases">
        <authorList>
            <person name="Sun H.-N."/>
        </authorList>
    </citation>
    <scope>NUCLEOTIDE SEQUENCE</scope>
    <source>
        <strain evidence="4">HB14</strain>
    </source>
</reference>
<keyword evidence="3" id="KW-0413">Isomerase</keyword>
<dbReference type="PANTHER" id="PTHR43684:SF1">
    <property type="entry name" value="ENOYL-COA DELTA ISOMERASE 2"/>
    <property type="match status" value="1"/>
</dbReference>
<name>A0A9X2I2K8_9GAMM</name>
<gene>
    <name evidence="4" type="ORF">M6D89_00560</name>
</gene>
<comment type="subcellular location">
    <subcellularLocation>
        <location evidence="1">Peroxisome</location>
    </subcellularLocation>
</comment>
<dbReference type="InterPro" id="IPR051053">
    <property type="entry name" value="ECH/Chromodomain_protein"/>
</dbReference>
<proteinExistence type="predicted"/>
<evidence type="ECO:0000256" key="3">
    <source>
        <dbReference type="ARBA" id="ARBA00023235"/>
    </source>
</evidence>
<dbReference type="InterPro" id="IPR029045">
    <property type="entry name" value="ClpP/crotonase-like_dom_sf"/>
</dbReference>
<dbReference type="EMBL" id="JAMFTH010000001">
    <property type="protein sequence ID" value="MCP8897782.1"/>
    <property type="molecule type" value="Genomic_DNA"/>
</dbReference>
<comment type="caution">
    <text evidence="4">The sequence shown here is derived from an EMBL/GenBank/DDBJ whole genome shotgun (WGS) entry which is preliminary data.</text>
</comment>